<accession>A0A8S5NL34</accession>
<evidence type="ECO:0000313" key="1">
    <source>
        <dbReference type="EMBL" id="DAD95517.1"/>
    </source>
</evidence>
<name>A0A8S5NL34_9CAUD</name>
<reference evidence="1" key="1">
    <citation type="journal article" date="2021" name="Proc. Natl. Acad. Sci. U.S.A.">
        <title>A Catalog of Tens of Thousands of Viruses from Human Metagenomes Reveals Hidden Associations with Chronic Diseases.</title>
        <authorList>
            <person name="Tisza M.J."/>
            <person name="Buck C.B."/>
        </authorList>
    </citation>
    <scope>NUCLEOTIDE SEQUENCE</scope>
    <source>
        <strain evidence="1">CtFbs2</strain>
    </source>
</reference>
<organism evidence="1">
    <name type="scientific">Siphoviridae sp. ctFbs2</name>
    <dbReference type="NCBI Taxonomy" id="2826213"/>
    <lineage>
        <taxon>Viruses</taxon>
        <taxon>Duplodnaviria</taxon>
        <taxon>Heunggongvirae</taxon>
        <taxon>Uroviricota</taxon>
        <taxon>Caudoviricetes</taxon>
    </lineage>
</organism>
<proteinExistence type="predicted"/>
<protein>
    <submittedName>
        <fullName evidence="1">Uncharacterized protein</fullName>
    </submittedName>
</protein>
<sequence>MEMVSIETIEEEILDLEKRDTSYAVCERLAWLYIVRDHLKKPTVDATATEPRITDELTGSEFLKAASSVDYAALM</sequence>
<dbReference type="EMBL" id="BK015193">
    <property type="protein sequence ID" value="DAD95517.1"/>
    <property type="molecule type" value="Genomic_DNA"/>
</dbReference>